<feature type="transmembrane region" description="Helical" evidence="1">
    <location>
        <begin position="20"/>
        <end position="41"/>
    </location>
</feature>
<proteinExistence type="predicted"/>
<evidence type="ECO:0000256" key="1">
    <source>
        <dbReference type="SAM" id="Phobius"/>
    </source>
</evidence>
<sequence length="139" mass="14233">MSLFISELVLLISASASQGALPALALLSALLAASGSGYGLAKAGMLRRRDALVRIYAGLLTAAGGLLMALIALHTPRNGWLLLAGVAVAGLGQGMTGYTVSHRRQAKRARGRWLAGMALTGVVVFFVNQSGGLINTVAC</sequence>
<comment type="caution">
    <text evidence="2">The sequence shown here is derived from an EMBL/GenBank/DDBJ whole genome shotgun (WGS) entry which is preliminary data.</text>
</comment>
<evidence type="ECO:0000313" key="2">
    <source>
        <dbReference type="EMBL" id="CCJ83239.1"/>
    </source>
</evidence>
<keyword evidence="1" id="KW-0472">Membrane</keyword>
<dbReference type="Proteomes" id="UP000009342">
    <property type="component" value="Unassembled WGS sequence"/>
</dbReference>
<name>A0ABP1WCE8_9ENTR</name>
<organism evidence="2 3">
    <name type="scientific">Cronobacter dublinensis 1210</name>
    <dbReference type="NCBI Taxonomy" id="1208656"/>
    <lineage>
        <taxon>Bacteria</taxon>
        <taxon>Pseudomonadati</taxon>
        <taxon>Pseudomonadota</taxon>
        <taxon>Gammaproteobacteria</taxon>
        <taxon>Enterobacterales</taxon>
        <taxon>Enterobacteriaceae</taxon>
        <taxon>Cronobacter</taxon>
    </lineage>
</organism>
<protein>
    <submittedName>
        <fullName evidence="2">Uncharacterized protein</fullName>
    </submittedName>
</protein>
<gene>
    <name evidence="2" type="ORF">BN134_4012</name>
</gene>
<keyword evidence="1" id="KW-0812">Transmembrane</keyword>
<feature type="transmembrane region" description="Helical" evidence="1">
    <location>
        <begin position="113"/>
        <end position="134"/>
    </location>
</feature>
<keyword evidence="3" id="KW-1185">Reference proteome</keyword>
<feature type="transmembrane region" description="Helical" evidence="1">
    <location>
        <begin position="53"/>
        <end position="73"/>
    </location>
</feature>
<keyword evidence="1" id="KW-1133">Transmembrane helix</keyword>
<accession>A0ABP1WCE8</accession>
<dbReference type="EMBL" id="CAKZ01000192">
    <property type="protein sequence ID" value="CCJ83239.1"/>
    <property type="molecule type" value="Genomic_DNA"/>
</dbReference>
<reference evidence="3" key="1">
    <citation type="journal article" date="2012" name="PLoS ONE">
        <title>Comparative analysis of genome sequences covering the seven cronobacter species.</title>
        <authorList>
            <person name="Joseph S."/>
            <person name="Desai P."/>
            <person name="Ji Y."/>
            <person name="Cummings C.A."/>
            <person name="Shih R."/>
            <person name="Degoricija L."/>
            <person name="Rico A."/>
            <person name="Brzoska P."/>
            <person name="Hamby S.E."/>
            <person name="Masood N."/>
            <person name="Hariri S."/>
            <person name="Sonbol H."/>
            <person name="Chuzhanova N."/>
            <person name="McClelland M."/>
            <person name="Furtado M.R."/>
            <person name="Forsythe S.J."/>
        </authorList>
    </citation>
    <scope>NUCLEOTIDE SEQUENCE [LARGE SCALE GENOMIC DNA]</scope>
    <source>
        <strain evidence="3">1210</strain>
    </source>
</reference>
<evidence type="ECO:0000313" key="3">
    <source>
        <dbReference type="Proteomes" id="UP000009342"/>
    </source>
</evidence>
<feature type="transmembrane region" description="Helical" evidence="1">
    <location>
        <begin position="79"/>
        <end position="101"/>
    </location>
</feature>